<dbReference type="CTD" id="20233189"/>
<dbReference type="SMART" id="SM00256">
    <property type="entry name" value="FBOX"/>
    <property type="match status" value="1"/>
</dbReference>
<dbReference type="EMBL" id="KB203382">
    <property type="protein sequence ID" value="ESO84855.1"/>
    <property type="molecule type" value="Genomic_DNA"/>
</dbReference>
<dbReference type="Gene3D" id="1.20.1280.50">
    <property type="match status" value="1"/>
</dbReference>
<dbReference type="KEGG" id="lgi:LOTGIDRAFT_131450"/>
<proteinExistence type="predicted"/>
<evidence type="ECO:0000313" key="2">
    <source>
        <dbReference type="EMBL" id="ESO84855.1"/>
    </source>
</evidence>
<accession>V3ZQS7</accession>
<reference evidence="2 3" key="1">
    <citation type="journal article" date="2013" name="Nature">
        <title>Insights into bilaterian evolution from three spiralian genomes.</title>
        <authorList>
            <person name="Simakov O."/>
            <person name="Marletaz F."/>
            <person name="Cho S.J."/>
            <person name="Edsinger-Gonzales E."/>
            <person name="Havlak P."/>
            <person name="Hellsten U."/>
            <person name="Kuo D.H."/>
            <person name="Larsson T."/>
            <person name="Lv J."/>
            <person name="Arendt D."/>
            <person name="Savage R."/>
            <person name="Osoegawa K."/>
            <person name="de Jong P."/>
            <person name="Grimwood J."/>
            <person name="Chapman J.A."/>
            <person name="Shapiro H."/>
            <person name="Aerts A."/>
            <person name="Otillar R.P."/>
            <person name="Terry A.Y."/>
            <person name="Boore J.L."/>
            <person name="Grigoriev I.V."/>
            <person name="Lindberg D.R."/>
            <person name="Seaver E.C."/>
            <person name="Weisblat D.A."/>
            <person name="Putnam N.H."/>
            <person name="Rokhsar D.S."/>
        </authorList>
    </citation>
    <scope>NUCLEOTIDE SEQUENCE [LARGE SCALE GENOMIC DNA]</scope>
</reference>
<evidence type="ECO:0000313" key="3">
    <source>
        <dbReference type="Proteomes" id="UP000030746"/>
    </source>
</evidence>
<gene>
    <name evidence="2" type="ORF">LOTGIDRAFT_131450</name>
</gene>
<dbReference type="OrthoDB" id="3219396at2759"/>
<dbReference type="RefSeq" id="XP_009064475.1">
    <property type="nucleotide sequence ID" value="XM_009066227.1"/>
</dbReference>
<dbReference type="OMA" id="CNSDELW"/>
<organism evidence="2 3">
    <name type="scientific">Lottia gigantea</name>
    <name type="common">Giant owl limpet</name>
    <dbReference type="NCBI Taxonomy" id="225164"/>
    <lineage>
        <taxon>Eukaryota</taxon>
        <taxon>Metazoa</taxon>
        <taxon>Spiralia</taxon>
        <taxon>Lophotrochozoa</taxon>
        <taxon>Mollusca</taxon>
        <taxon>Gastropoda</taxon>
        <taxon>Patellogastropoda</taxon>
        <taxon>Lottioidea</taxon>
        <taxon>Lottiidae</taxon>
        <taxon>Lottia</taxon>
    </lineage>
</organism>
<protein>
    <recommendedName>
        <fullName evidence="1">F-box domain-containing protein</fullName>
    </recommendedName>
</protein>
<dbReference type="SUPFAM" id="SSF81383">
    <property type="entry name" value="F-box domain"/>
    <property type="match status" value="1"/>
</dbReference>
<evidence type="ECO:0000259" key="1">
    <source>
        <dbReference type="PROSITE" id="PS50181"/>
    </source>
</evidence>
<dbReference type="STRING" id="225164.V3ZQS7"/>
<dbReference type="InterPro" id="IPR036047">
    <property type="entry name" value="F-box-like_dom_sf"/>
</dbReference>
<dbReference type="PROSITE" id="PS50181">
    <property type="entry name" value="FBOX"/>
    <property type="match status" value="1"/>
</dbReference>
<dbReference type="PANTHER" id="PTHR46731:SF1">
    <property type="entry name" value="F-BOX ONLY PROTEIN 15"/>
    <property type="match status" value="1"/>
</dbReference>
<dbReference type="GO" id="GO:0019005">
    <property type="term" value="C:SCF ubiquitin ligase complex"/>
    <property type="evidence" value="ECO:0007669"/>
    <property type="project" value="TreeGrafter"/>
</dbReference>
<name>V3ZQS7_LOTGI</name>
<dbReference type="HOGENOM" id="CLU_108656_0_0_1"/>
<dbReference type="AlphaFoldDB" id="V3ZQS7"/>
<keyword evidence="3" id="KW-1185">Reference proteome</keyword>
<sequence>MKNWLNDHGAIVDYTDTAPSPCKDFYHLFITPELVIYRLWKIVPPTRSDSSNPPSEVRDSLEDFQYDERLHSEIQRVGGANTLDYITNICQGKIDYLPRLKENILLKILLMLDLEDLARLGQVSKQFRTLCNSDVLWQKIYIMNSESGVTPDVESLAASIGWKKLFYTNKLQLQVQLRRQRAHE</sequence>
<dbReference type="InterPro" id="IPR001810">
    <property type="entry name" value="F-box_dom"/>
</dbReference>
<dbReference type="PANTHER" id="PTHR46731">
    <property type="entry name" value="F-BOX ONLY PROTEIN 15"/>
    <property type="match status" value="1"/>
</dbReference>
<dbReference type="Pfam" id="PF12937">
    <property type="entry name" value="F-box-like"/>
    <property type="match status" value="1"/>
</dbReference>
<dbReference type="Proteomes" id="UP000030746">
    <property type="component" value="Unassembled WGS sequence"/>
</dbReference>
<feature type="domain" description="F-box" evidence="1">
    <location>
        <begin position="94"/>
        <end position="140"/>
    </location>
</feature>
<dbReference type="GeneID" id="20233189"/>